<keyword evidence="6" id="KW-1185">Reference proteome</keyword>
<gene>
    <name evidence="5" type="primary">etpE</name>
    <name evidence="5" type="ORF">Atep_31340</name>
</gene>
<evidence type="ECO:0000313" key="6">
    <source>
        <dbReference type="Proteomes" id="UP000680679"/>
    </source>
</evidence>
<keyword evidence="5" id="KW-0614">Plasmid</keyword>
<proteinExistence type="inferred from homology"/>
<dbReference type="PANTHER" id="PTHR30258:SF2">
    <property type="entry name" value="COMG OPERON PROTEIN 1"/>
    <property type="match status" value="1"/>
</dbReference>
<dbReference type="Gene3D" id="3.30.450.90">
    <property type="match status" value="1"/>
</dbReference>
<dbReference type="EMBL" id="AP024564">
    <property type="protein sequence ID" value="BCU08457.1"/>
    <property type="molecule type" value="Genomic_DNA"/>
</dbReference>
<accession>A0ABM7QRZ0</accession>
<protein>
    <submittedName>
        <fullName evidence="5">Type II secretion system protein GspE</fullName>
    </submittedName>
</protein>
<reference evidence="5 6" key="1">
    <citation type="submission" date="2021-04" db="EMBL/GenBank/DDBJ databases">
        <title>Complete genome sequencing of Allochromatium tepidum strain NZ.</title>
        <authorList>
            <person name="Tsukatani Y."/>
            <person name="Mori H."/>
        </authorList>
    </citation>
    <scope>NUCLEOTIDE SEQUENCE [LARGE SCALE GENOMIC DNA]</scope>
    <source>
        <strain evidence="5 6">NZ</strain>
        <plasmid evidence="5 6">pAt1</plasmid>
    </source>
</reference>
<evidence type="ECO:0000256" key="1">
    <source>
        <dbReference type="ARBA" id="ARBA00006611"/>
    </source>
</evidence>
<dbReference type="Proteomes" id="UP000680679">
    <property type="component" value="Plasmid pAt1"/>
</dbReference>
<dbReference type="Gene3D" id="3.40.50.300">
    <property type="entry name" value="P-loop containing nucleotide triphosphate hydrolases"/>
    <property type="match status" value="1"/>
</dbReference>
<keyword evidence="3" id="KW-0067">ATP-binding</keyword>
<evidence type="ECO:0000313" key="5">
    <source>
        <dbReference type="EMBL" id="BCU08457.1"/>
    </source>
</evidence>
<sequence>MTSSIASIGRIHQEIALEPREFISTSATDAMAVRYLNELFRDAARRGISDVHFEDREDACAIRFRHNGEMEEVDRVTPNYSREFDGKIRMKCKLSLSERMSPLDGKFRFEVDGRDVDVRVSILPLAHGQSIVCRLLDQKANLINLDDIDMPGDIRAAIGHIITQPQGLFLVTGPTGSGKTTTLYGILQQLNTPDVKILTVEDPVEYRLPGISQAQTNPKLTFAGALKSMLRQDPDIILVGEIRDSETARIATQAALTGHIVLSTLHTNSALVTLNRLLDLDVDPHALGAAMGGFMAQRLARRLCPYCRRPRSLTEDARYQMRYAGVAEELMPPDTVIYEPAGCSQCRDGWNGRIPVFELVTATPEVRLAIEEGSLKRLERAAHIQPQYRSLGRHAMQLVLEGRTSLLEAMAVTGSTQVQLDEAA</sequence>
<comment type="similarity">
    <text evidence="1">Belongs to the GSP E family.</text>
</comment>
<name>A0ABM7QRZ0_9GAMM</name>
<feature type="domain" description="Bacterial type II secretion system protein E" evidence="4">
    <location>
        <begin position="230"/>
        <end position="244"/>
    </location>
</feature>
<dbReference type="InterPro" id="IPR003593">
    <property type="entry name" value="AAA+_ATPase"/>
</dbReference>
<dbReference type="Pfam" id="PF00437">
    <property type="entry name" value="T2SSE"/>
    <property type="match status" value="1"/>
</dbReference>
<dbReference type="InterPro" id="IPR001482">
    <property type="entry name" value="T2SS/T4SS_dom"/>
</dbReference>
<dbReference type="RefSeq" id="WP_213381984.1">
    <property type="nucleotide sequence ID" value="NZ_AP024564.1"/>
</dbReference>
<dbReference type="PANTHER" id="PTHR30258">
    <property type="entry name" value="TYPE II SECRETION SYSTEM PROTEIN GSPE-RELATED"/>
    <property type="match status" value="1"/>
</dbReference>
<dbReference type="CDD" id="cd01129">
    <property type="entry name" value="PulE-GspE-like"/>
    <property type="match status" value="1"/>
</dbReference>
<dbReference type="PROSITE" id="PS00662">
    <property type="entry name" value="T2SP_E"/>
    <property type="match status" value="1"/>
</dbReference>
<evidence type="ECO:0000259" key="4">
    <source>
        <dbReference type="PROSITE" id="PS00662"/>
    </source>
</evidence>
<dbReference type="SMART" id="SM00382">
    <property type="entry name" value="AAA"/>
    <property type="match status" value="1"/>
</dbReference>
<organism evidence="5 6">
    <name type="scientific">Allochromatium tepidum</name>
    <dbReference type="NCBI Taxonomy" id="553982"/>
    <lineage>
        <taxon>Bacteria</taxon>
        <taxon>Pseudomonadati</taxon>
        <taxon>Pseudomonadota</taxon>
        <taxon>Gammaproteobacteria</taxon>
        <taxon>Chromatiales</taxon>
        <taxon>Chromatiaceae</taxon>
        <taxon>Allochromatium</taxon>
    </lineage>
</organism>
<dbReference type="InterPro" id="IPR027417">
    <property type="entry name" value="P-loop_NTPase"/>
</dbReference>
<geneLocation type="plasmid" evidence="5 6">
    <name>pAt1</name>
</geneLocation>
<dbReference type="SUPFAM" id="SSF52540">
    <property type="entry name" value="P-loop containing nucleoside triphosphate hydrolases"/>
    <property type="match status" value="1"/>
</dbReference>
<evidence type="ECO:0000256" key="3">
    <source>
        <dbReference type="ARBA" id="ARBA00022840"/>
    </source>
</evidence>
<evidence type="ECO:0000256" key="2">
    <source>
        <dbReference type="ARBA" id="ARBA00022741"/>
    </source>
</evidence>
<keyword evidence="2" id="KW-0547">Nucleotide-binding</keyword>